<proteinExistence type="predicted"/>
<sequence length="125" mass="13534">MTVIGAPTSALPIATVPLIELAVVALDEPDEPEPDPPPPHAVSIAVAAIHSVNRAIPEVPFFFILLFLLKWRVSNETRMSTCRADFGIRLFVTCSACSTENSCTTGGVQHAHLALYRLRNVLLKS</sequence>
<organism evidence="1 2">
    <name type="scientific">Burkholderia cepacia</name>
    <name type="common">Pseudomonas cepacia</name>
    <dbReference type="NCBI Taxonomy" id="292"/>
    <lineage>
        <taxon>Bacteria</taxon>
        <taxon>Pseudomonadati</taxon>
        <taxon>Pseudomonadota</taxon>
        <taxon>Betaproteobacteria</taxon>
        <taxon>Burkholderiales</taxon>
        <taxon>Burkholderiaceae</taxon>
        <taxon>Burkholderia</taxon>
        <taxon>Burkholderia cepacia complex</taxon>
    </lineage>
</organism>
<evidence type="ECO:0000313" key="1">
    <source>
        <dbReference type="EMBL" id="AOK15512.1"/>
    </source>
</evidence>
<gene>
    <name evidence="1" type="ORF">WT26_05445</name>
</gene>
<accession>A0A1B4PNK7</accession>
<evidence type="ECO:0000313" key="2">
    <source>
        <dbReference type="Proteomes" id="UP000094776"/>
    </source>
</evidence>
<name>A0A1B4PNK7_BURCE</name>
<dbReference type="AlphaFoldDB" id="A0A1B4PNK7"/>
<dbReference type="EMBL" id="CP013443">
    <property type="protein sequence ID" value="AOK15512.1"/>
    <property type="molecule type" value="Genomic_DNA"/>
</dbReference>
<dbReference type="Proteomes" id="UP000094776">
    <property type="component" value="Chromosome 1"/>
</dbReference>
<reference evidence="1 2" key="1">
    <citation type="submission" date="2015-12" db="EMBL/GenBank/DDBJ databases">
        <title>Diversity of Burkholderia near neighbor genomes.</title>
        <authorList>
            <person name="Sahl J."/>
            <person name="Wagner D."/>
            <person name="Keim P."/>
        </authorList>
    </citation>
    <scope>NUCLEOTIDE SEQUENCE [LARGE SCALE GENOMIC DNA]</scope>
    <source>
        <strain evidence="1 2">MSMB1184WGS</strain>
    </source>
</reference>
<protein>
    <submittedName>
        <fullName evidence="1">Uncharacterized protein</fullName>
    </submittedName>
</protein>